<dbReference type="Gene3D" id="1.10.8.80">
    <property type="entry name" value="Magnesium chelatase subunit I, C-Terminal domain"/>
    <property type="match status" value="1"/>
</dbReference>
<dbReference type="PANTHER" id="PTHR42759:SF5">
    <property type="entry name" value="METHANOL DEHYDROGENASE REGULATOR"/>
    <property type="match status" value="1"/>
</dbReference>
<evidence type="ECO:0000259" key="5">
    <source>
        <dbReference type="Pfam" id="PF17863"/>
    </source>
</evidence>
<dbReference type="OrthoDB" id="9808397at2"/>
<feature type="domain" description="ChlI/MoxR AAA lid" evidence="5">
    <location>
        <begin position="232"/>
        <end position="302"/>
    </location>
</feature>
<protein>
    <submittedName>
        <fullName evidence="6">MoxR-like ATPase</fullName>
    </submittedName>
</protein>
<dbReference type="Gene3D" id="3.40.50.300">
    <property type="entry name" value="P-loop containing nucleotide triphosphate hydrolases"/>
    <property type="match status" value="1"/>
</dbReference>
<dbReference type="Proteomes" id="UP000198577">
    <property type="component" value="Unassembled WGS sequence"/>
</dbReference>
<keyword evidence="2" id="KW-0067">ATP-binding</keyword>
<dbReference type="CDD" id="cd00009">
    <property type="entry name" value="AAA"/>
    <property type="match status" value="1"/>
</dbReference>
<evidence type="ECO:0000256" key="1">
    <source>
        <dbReference type="ARBA" id="ARBA00022741"/>
    </source>
</evidence>
<dbReference type="EMBL" id="FOXR01000027">
    <property type="protein sequence ID" value="SFQ31913.1"/>
    <property type="molecule type" value="Genomic_DNA"/>
</dbReference>
<dbReference type="InterPro" id="IPR027417">
    <property type="entry name" value="P-loop_NTPase"/>
</dbReference>
<dbReference type="InterPro" id="IPR041628">
    <property type="entry name" value="ChlI/MoxR_AAA_lid"/>
</dbReference>
<organism evidence="6 7">
    <name type="scientific">Caldicoprobacter faecalis</name>
    <dbReference type="NCBI Taxonomy" id="937334"/>
    <lineage>
        <taxon>Bacteria</taxon>
        <taxon>Bacillati</taxon>
        <taxon>Bacillota</taxon>
        <taxon>Clostridia</taxon>
        <taxon>Caldicoprobacterales</taxon>
        <taxon>Caldicoprobacteraceae</taxon>
        <taxon>Caldicoprobacter</taxon>
    </lineage>
</organism>
<dbReference type="PIRSF" id="PIRSF002849">
    <property type="entry name" value="AAA_ATPase_chaperone_MoxR_prd"/>
    <property type="match status" value="1"/>
</dbReference>
<evidence type="ECO:0000313" key="7">
    <source>
        <dbReference type="Proteomes" id="UP000198577"/>
    </source>
</evidence>
<reference evidence="6 7" key="1">
    <citation type="submission" date="2016-10" db="EMBL/GenBank/DDBJ databases">
        <authorList>
            <person name="de Groot N.N."/>
        </authorList>
    </citation>
    <scope>NUCLEOTIDE SEQUENCE [LARGE SCALE GENOMIC DNA]</scope>
    <source>
        <strain evidence="6 7">DSM 20678</strain>
    </source>
</reference>
<evidence type="ECO:0000256" key="2">
    <source>
        <dbReference type="ARBA" id="ARBA00022840"/>
    </source>
</evidence>
<name>A0A1I5XIW4_9FIRM</name>
<accession>A0A1I5XIW4</accession>
<dbReference type="Pfam" id="PF17863">
    <property type="entry name" value="AAA_lid_2"/>
    <property type="match status" value="1"/>
</dbReference>
<evidence type="ECO:0000256" key="3">
    <source>
        <dbReference type="ARBA" id="ARBA00061607"/>
    </source>
</evidence>
<dbReference type="InterPro" id="IPR050764">
    <property type="entry name" value="CbbQ/NirQ/NorQ/GpvN"/>
</dbReference>
<keyword evidence="7" id="KW-1185">Reference proteome</keyword>
<sequence length="314" mass="35290">MNNPQKLIKAIQENIEKVIVGKSEVIRLILIALLAGGHVLIEDVPGVGKTTLVSCLARSLNLSFKRIQFTPDILPSDITGFSMYNFKTGEMEFKPGMIMSQVILADEINRTSPKTQASLLEVMEEHQVTVDGKTYSVPQPFIVLATQNPIEYIGTFPLPEAQLDRFFIKVSIGYPTKREEMFILSRFQTRNPMEDLKPVADAQQILDLQQQVRHVNVAEAIKEYIAELVACTREHKDLTLGASPRGAIALMRASQAYALLEGRDYVIPDDVQKMVIPVLSHRLILKPEARLKEMTAERILRSILNSVYVPVIRP</sequence>
<dbReference type="InterPro" id="IPR011703">
    <property type="entry name" value="ATPase_AAA-3"/>
</dbReference>
<dbReference type="PANTHER" id="PTHR42759">
    <property type="entry name" value="MOXR FAMILY PROTEIN"/>
    <property type="match status" value="1"/>
</dbReference>
<dbReference type="SUPFAM" id="SSF52540">
    <property type="entry name" value="P-loop containing nucleoside triphosphate hydrolases"/>
    <property type="match status" value="1"/>
</dbReference>
<gene>
    <name evidence="6" type="ORF">SAMN05444406_1279</name>
</gene>
<comment type="similarity">
    <text evidence="3">Belongs to the MoxR family.</text>
</comment>
<dbReference type="GO" id="GO:0016887">
    <property type="term" value="F:ATP hydrolysis activity"/>
    <property type="evidence" value="ECO:0007669"/>
    <property type="project" value="InterPro"/>
</dbReference>
<proteinExistence type="inferred from homology"/>
<dbReference type="Pfam" id="PF07726">
    <property type="entry name" value="AAA_3"/>
    <property type="match status" value="1"/>
</dbReference>
<dbReference type="STRING" id="937334.SAMN05444406_1279"/>
<dbReference type="FunFam" id="3.40.50.300:FF:000640">
    <property type="entry name" value="MoxR family ATPase"/>
    <property type="match status" value="1"/>
</dbReference>
<keyword evidence="1" id="KW-0547">Nucleotide-binding</keyword>
<evidence type="ECO:0000313" key="6">
    <source>
        <dbReference type="EMBL" id="SFQ31913.1"/>
    </source>
</evidence>
<dbReference type="RefSeq" id="WP_025747638.1">
    <property type="nucleotide sequence ID" value="NZ_FOXR01000027.1"/>
</dbReference>
<evidence type="ECO:0000259" key="4">
    <source>
        <dbReference type="Pfam" id="PF07726"/>
    </source>
</evidence>
<feature type="domain" description="ATPase AAA-3" evidence="4">
    <location>
        <begin position="38"/>
        <end position="167"/>
    </location>
</feature>
<dbReference type="AlphaFoldDB" id="A0A1I5XIW4"/>
<dbReference type="GO" id="GO:0005524">
    <property type="term" value="F:ATP binding"/>
    <property type="evidence" value="ECO:0007669"/>
    <property type="project" value="UniProtKB-KW"/>
</dbReference>